<organism evidence="4 5">
    <name type="scientific">Leptobacterium flavescens</name>
    <dbReference type="NCBI Taxonomy" id="472055"/>
    <lineage>
        <taxon>Bacteria</taxon>
        <taxon>Pseudomonadati</taxon>
        <taxon>Bacteroidota</taxon>
        <taxon>Flavobacteriia</taxon>
        <taxon>Flavobacteriales</taxon>
        <taxon>Flavobacteriaceae</taxon>
        <taxon>Leptobacterium</taxon>
    </lineage>
</organism>
<evidence type="ECO:0000256" key="1">
    <source>
        <dbReference type="ARBA" id="ARBA00022679"/>
    </source>
</evidence>
<dbReference type="PIRSF" id="PIRSF000443">
    <property type="entry name" value="Homoser_Ac_trans"/>
    <property type="match status" value="1"/>
</dbReference>
<dbReference type="InterPro" id="IPR008220">
    <property type="entry name" value="HAT_MetX-like"/>
</dbReference>
<dbReference type="GO" id="GO:0004414">
    <property type="term" value="F:homoserine O-acetyltransferase activity"/>
    <property type="evidence" value="ECO:0007669"/>
    <property type="project" value="TreeGrafter"/>
</dbReference>
<reference evidence="4 5" key="1">
    <citation type="submission" date="2020-01" db="EMBL/GenBank/DDBJ databases">
        <title>Leptobacterium flavescens.</title>
        <authorList>
            <person name="Wang G."/>
        </authorList>
    </citation>
    <scope>NUCLEOTIDE SEQUENCE [LARGE SCALE GENOMIC DNA]</scope>
    <source>
        <strain evidence="4 5">KCTC 22160</strain>
    </source>
</reference>
<sequence>MKSELQHLEITDFKTHSGVVYISIPLSYHVYGRELGTAPVVLVNHALTGNSEVTGRFGWWKELVGANKLIDTENYTVIAFNVPGNGYDNFLIESYKDFTARDIAEIFALGLKQLNIDSLFAVIGGSVGGGIAWEMAALYPDLIENLIPVASDWKSTDWLIANCRIQEQILLNSSNPVHDARLHAMLCYRTPESFKEKFGRSLNSELNMYNVESWLLHHGKKLEERFELASYKLLNQLLATIDITKDGGSFLEVASRIKSNIYIVAVDSDLFFTAEENKAAFLALSQLKKNVYYSVIESVHGHDAFLIEFKQLSELLSDVFDTELIKN</sequence>
<dbReference type="Pfam" id="PF00561">
    <property type="entry name" value="Abhydrolase_1"/>
    <property type="match status" value="1"/>
</dbReference>
<evidence type="ECO:0000256" key="2">
    <source>
        <dbReference type="PIRSR" id="PIRSR000443-1"/>
    </source>
</evidence>
<feature type="domain" description="AB hydrolase-1" evidence="3">
    <location>
        <begin position="39"/>
        <end position="152"/>
    </location>
</feature>
<dbReference type="SUPFAM" id="SSF53474">
    <property type="entry name" value="alpha/beta-Hydrolases"/>
    <property type="match status" value="1"/>
</dbReference>
<evidence type="ECO:0000259" key="3">
    <source>
        <dbReference type="Pfam" id="PF00561"/>
    </source>
</evidence>
<dbReference type="GO" id="GO:0009086">
    <property type="term" value="P:methionine biosynthetic process"/>
    <property type="evidence" value="ECO:0007669"/>
    <property type="project" value="TreeGrafter"/>
</dbReference>
<dbReference type="PANTHER" id="PTHR32268">
    <property type="entry name" value="HOMOSERINE O-ACETYLTRANSFERASE"/>
    <property type="match status" value="1"/>
</dbReference>
<keyword evidence="4" id="KW-0378">Hydrolase</keyword>
<name>A0A6P0UJF6_9FLAO</name>
<dbReference type="InterPro" id="IPR029058">
    <property type="entry name" value="AB_hydrolase_fold"/>
</dbReference>
<keyword evidence="1" id="KW-0808">Transferase</keyword>
<dbReference type="GO" id="GO:0009092">
    <property type="term" value="P:homoserine metabolic process"/>
    <property type="evidence" value="ECO:0007669"/>
    <property type="project" value="TreeGrafter"/>
</dbReference>
<evidence type="ECO:0000313" key="5">
    <source>
        <dbReference type="Proteomes" id="UP000468581"/>
    </source>
</evidence>
<protein>
    <submittedName>
        <fullName evidence="4">Alpha/beta fold hydrolase</fullName>
    </submittedName>
</protein>
<evidence type="ECO:0000313" key="4">
    <source>
        <dbReference type="EMBL" id="NER12530.1"/>
    </source>
</evidence>
<accession>A0A6P0UJF6</accession>
<dbReference type="EMBL" id="JAABOO010000001">
    <property type="protein sequence ID" value="NER12530.1"/>
    <property type="molecule type" value="Genomic_DNA"/>
</dbReference>
<dbReference type="PANTHER" id="PTHR32268:SF11">
    <property type="entry name" value="HOMOSERINE O-ACETYLTRANSFERASE"/>
    <property type="match status" value="1"/>
</dbReference>
<dbReference type="AlphaFoldDB" id="A0A6P0UJF6"/>
<proteinExistence type="predicted"/>
<feature type="active site" evidence="2">
    <location>
        <position position="269"/>
    </location>
</feature>
<feature type="active site" evidence="2">
    <location>
        <position position="302"/>
    </location>
</feature>
<dbReference type="GO" id="GO:0016787">
    <property type="term" value="F:hydrolase activity"/>
    <property type="evidence" value="ECO:0007669"/>
    <property type="project" value="UniProtKB-KW"/>
</dbReference>
<dbReference type="Proteomes" id="UP000468581">
    <property type="component" value="Unassembled WGS sequence"/>
</dbReference>
<dbReference type="InterPro" id="IPR000073">
    <property type="entry name" value="AB_hydrolase_1"/>
</dbReference>
<keyword evidence="5" id="KW-1185">Reference proteome</keyword>
<dbReference type="Gene3D" id="3.40.50.1820">
    <property type="entry name" value="alpha/beta hydrolase"/>
    <property type="match status" value="1"/>
</dbReference>
<feature type="active site" description="Nucleophile" evidence="2">
    <location>
        <position position="126"/>
    </location>
</feature>
<comment type="caution">
    <text evidence="4">The sequence shown here is derived from an EMBL/GenBank/DDBJ whole genome shotgun (WGS) entry which is preliminary data.</text>
</comment>
<dbReference type="PRINTS" id="PR00111">
    <property type="entry name" value="ABHYDROLASE"/>
</dbReference>
<gene>
    <name evidence="4" type="ORF">GWK08_03690</name>
</gene>